<protein>
    <recommendedName>
        <fullName evidence="6">Radical SAM protein</fullName>
    </recommendedName>
</protein>
<gene>
    <name evidence="4" type="ORF">CE91St16_22200</name>
</gene>
<dbReference type="Gene3D" id="3.80.30.30">
    <property type="match status" value="1"/>
</dbReference>
<keyword evidence="2" id="KW-0408">Iron</keyword>
<keyword evidence="3" id="KW-0411">Iron-sulfur</keyword>
<name>A0AA37KSH2_9BACT</name>
<evidence type="ECO:0000256" key="2">
    <source>
        <dbReference type="ARBA" id="ARBA00023004"/>
    </source>
</evidence>
<evidence type="ECO:0000256" key="1">
    <source>
        <dbReference type="ARBA" id="ARBA00022723"/>
    </source>
</evidence>
<sequence length="150" mass="16704">MADIRKVARSLDRITPGTILRLGGMTDCFQPAERRHHATREAIRRMNARGIGYLIVTKSALVAEDEYLALLDPQLAHIQISITTTSDALAQTYERASPPSARIAAVEKLAAQGFDVSVRLSPFIPQYIDFAILNAIRCRKILVEFLRVNT</sequence>
<reference evidence="4" key="1">
    <citation type="submission" date="2022-01" db="EMBL/GenBank/DDBJ databases">
        <title>Novel bile acid biosynthetic pathways are enriched in the microbiome of centenarians.</title>
        <authorList>
            <person name="Sato Y."/>
            <person name="Atarashi K."/>
            <person name="Plichta R.D."/>
            <person name="Arai Y."/>
            <person name="Sasajima S."/>
            <person name="Kearney M.S."/>
            <person name="Suda W."/>
            <person name="Takeshita K."/>
            <person name="Sasaki T."/>
            <person name="Okamoto S."/>
            <person name="Skelly N.A."/>
            <person name="Okamura Y."/>
            <person name="Vlamakis H."/>
            <person name="Li Y."/>
            <person name="Tanoue T."/>
            <person name="Takei H."/>
            <person name="Nittono H."/>
            <person name="Narushima S."/>
            <person name="Irie J."/>
            <person name="Itoh H."/>
            <person name="Moriya K."/>
            <person name="Sugiura Y."/>
            <person name="Suematsu M."/>
            <person name="Moritoki N."/>
            <person name="Shibata S."/>
            <person name="Littman R.D."/>
            <person name="Fischbach A.M."/>
            <person name="Uwamino Y."/>
            <person name="Inoue T."/>
            <person name="Honda A."/>
            <person name="Hattori M."/>
            <person name="Murai T."/>
            <person name="Xavier J.R."/>
            <person name="Hirose N."/>
            <person name="Honda K."/>
        </authorList>
    </citation>
    <scope>NUCLEOTIDE SEQUENCE</scope>
    <source>
        <strain evidence="4">CE91-St16</strain>
    </source>
</reference>
<evidence type="ECO:0000256" key="3">
    <source>
        <dbReference type="ARBA" id="ARBA00023014"/>
    </source>
</evidence>
<evidence type="ECO:0000313" key="4">
    <source>
        <dbReference type="EMBL" id="GKI19312.1"/>
    </source>
</evidence>
<keyword evidence="1" id="KW-0479">Metal-binding</keyword>
<dbReference type="EMBL" id="BQOL01000001">
    <property type="protein sequence ID" value="GKI19312.1"/>
    <property type="molecule type" value="Genomic_DNA"/>
</dbReference>
<dbReference type="AlphaFoldDB" id="A0AA37KSH2"/>
<organism evidence="4 5">
    <name type="scientific">Alistipes finegoldii</name>
    <dbReference type="NCBI Taxonomy" id="214856"/>
    <lineage>
        <taxon>Bacteria</taxon>
        <taxon>Pseudomonadati</taxon>
        <taxon>Bacteroidota</taxon>
        <taxon>Bacteroidia</taxon>
        <taxon>Bacteroidales</taxon>
        <taxon>Rikenellaceae</taxon>
        <taxon>Alistipes</taxon>
    </lineage>
</organism>
<dbReference type="GO" id="GO:0051536">
    <property type="term" value="F:iron-sulfur cluster binding"/>
    <property type="evidence" value="ECO:0007669"/>
    <property type="project" value="UniProtKB-KW"/>
</dbReference>
<dbReference type="PANTHER" id="PTHR43432">
    <property type="entry name" value="SLR0285 PROTEIN"/>
    <property type="match status" value="1"/>
</dbReference>
<comment type="caution">
    <text evidence="4">The sequence shown here is derived from an EMBL/GenBank/DDBJ whole genome shotgun (WGS) entry which is preliminary data.</text>
</comment>
<evidence type="ECO:0008006" key="6">
    <source>
        <dbReference type="Google" id="ProtNLM"/>
    </source>
</evidence>
<accession>A0AA37KSH2</accession>
<dbReference type="GO" id="GO:0046872">
    <property type="term" value="F:metal ion binding"/>
    <property type="evidence" value="ECO:0007669"/>
    <property type="project" value="UniProtKB-KW"/>
</dbReference>
<evidence type="ECO:0000313" key="5">
    <source>
        <dbReference type="Proteomes" id="UP001055105"/>
    </source>
</evidence>
<dbReference type="RefSeq" id="WP_244076661.1">
    <property type="nucleotide sequence ID" value="NZ_BQOL01000001.1"/>
</dbReference>
<dbReference type="InterPro" id="IPR040086">
    <property type="entry name" value="MJ0683-like"/>
</dbReference>
<proteinExistence type="predicted"/>
<dbReference type="Proteomes" id="UP001055105">
    <property type="component" value="Unassembled WGS sequence"/>
</dbReference>
<dbReference type="PANTHER" id="PTHR43432:SF3">
    <property type="entry name" value="SLR0285 PROTEIN"/>
    <property type="match status" value="1"/>
</dbReference>